<dbReference type="InterPro" id="IPR029069">
    <property type="entry name" value="HotDog_dom_sf"/>
</dbReference>
<dbReference type="Proteomes" id="UP000652430">
    <property type="component" value="Unassembled WGS sequence"/>
</dbReference>
<evidence type="ECO:0000313" key="1">
    <source>
        <dbReference type="EMBL" id="GHH24008.1"/>
    </source>
</evidence>
<sequence length="281" mass="30479">MIVDSETPAHVEHANDVCAVTLVRRMAALLDRDPEMFEQGGIMPRGWHVLLFNPPTRQSQLRADGAAHLGVTLPDLGLPRLMMGGRRIAFGGDIVIGAAVRRESRQADVVIKSGRSGRFALVDVEHRILIGDNPDPVVIETNSYVLREADPGNATPMAKPIIAVLPPADVTRVVTPDEAMLFRYSAITDNPHRIHYDLPYAQAEEGYSSLLVNGSLPAMLLLEMFRAHVGQDPAGFESRNLAPMVCGAPLTLALSARGDQNWSLRAYGPAGVIALEAKAWL</sequence>
<dbReference type="RefSeq" id="WP_189677376.1">
    <property type="nucleotide sequence ID" value="NZ_BNAQ01000006.1"/>
</dbReference>
<proteinExistence type="predicted"/>
<dbReference type="EMBL" id="BNAQ01000006">
    <property type="protein sequence ID" value="GHH24008.1"/>
    <property type="molecule type" value="Genomic_DNA"/>
</dbReference>
<dbReference type="SUPFAM" id="SSF54637">
    <property type="entry name" value="Thioesterase/thiol ester dehydrase-isomerase"/>
    <property type="match status" value="1"/>
</dbReference>
<keyword evidence="2" id="KW-1185">Reference proteome</keyword>
<name>A0ABQ3LRS6_9SPHN</name>
<evidence type="ECO:0000313" key="2">
    <source>
        <dbReference type="Proteomes" id="UP000652430"/>
    </source>
</evidence>
<dbReference type="PANTHER" id="PTHR28152:SF1">
    <property type="entry name" value="HYDROXYACYL-THIOESTER DEHYDRATASE TYPE 2, MITOCHONDRIAL"/>
    <property type="match status" value="1"/>
</dbReference>
<protein>
    <submittedName>
        <fullName evidence="1">Mesaconyl-C(4)-CoA hydratase</fullName>
    </submittedName>
</protein>
<dbReference type="InterPro" id="IPR052741">
    <property type="entry name" value="Mitochondrial_HTD2"/>
</dbReference>
<organism evidence="1 2">
    <name type="scientific">Sphingomonas glacialis</name>
    <dbReference type="NCBI Taxonomy" id="658225"/>
    <lineage>
        <taxon>Bacteria</taxon>
        <taxon>Pseudomonadati</taxon>
        <taxon>Pseudomonadota</taxon>
        <taxon>Alphaproteobacteria</taxon>
        <taxon>Sphingomonadales</taxon>
        <taxon>Sphingomonadaceae</taxon>
        <taxon>Sphingomonas</taxon>
    </lineage>
</organism>
<accession>A0ABQ3LRS6</accession>
<gene>
    <name evidence="1" type="primary">meh</name>
    <name evidence="1" type="ORF">GCM10008023_35690</name>
</gene>
<reference evidence="2" key="1">
    <citation type="journal article" date="2019" name="Int. J. Syst. Evol. Microbiol.">
        <title>The Global Catalogue of Microorganisms (GCM) 10K type strain sequencing project: providing services to taxonomists for standard genome sequencing and annotation.</title>
        <authorList>
            <consortium name="The Broad Institute Genomics Platform"/>
            <consortium name="The Broad Institute Genome Sequencing Center for Infectious Disease"/>
            <person name="Wu L."/>
            <person name="Ma J."/>
        </authorList>
    </citation>
    <scope>NUCLEOTIDE SEQUENCE [LARGE SCALE GENOMIC DNA]</scope>
    <source>
        <strain evidence="2">CGMCC 1.8957</strain>
    </source>
</reference>
<dbReference type="Gene3D" id="3.10.129.10">
    <property type="entry name" value="Hotdog Thioesterase"/>
    <property type="match status" value="2"/>
</dbReference>
<dbReference type="PANTHER" id="PTHR28152">
    <property type="entry name" value="HYDROXYACYL-THIOESTER DEHYDRATASE TYPE 2, MITOCHONDRIAL"/>
    <property type="match status" value="1"/>
</dbReference>
<comment type="caution">
    <text evidence="1">The sequence shown here is derived from an EMBL/GenBank/DDBJ whole genome shotgun (WGS) entry which is preliminary data.</text>
</comment>